<evidence type="ECO:0000256" key="1">
    <source>
        <dbReference type="SAM" id="Phobius"/>
    </source>
</evidence>
<keyword evidence="1" id="KW-0812">Transmembrane</keyword>
<feature type="transmembrane region" description="Helical" evidence="1">
    <location>
        <begin position="505"/>
        <end position="524"/>
    </location>
</feature>
<evidence type="ECO:0000313" key="2">
    <source>
        <dbReference type="EMBL" id="NLR93519.1"/>
    </source>
</evidence>
<dbReference type="AlphaFoldDB" id="A0A7X8SNL2"/>
<organism evidence="2 3">
    <name type="scientific">Flammeovirga agarivorans</name>
    <dbReference type="NCBI Taxonomy" id="2726742"/>
    <lineage>
        <taxon>Bacteria</taxon>
        <taxon>Pseudomonadati</taxon>
        <taxon>Bacteroidota</taxon>
        <taxon>Cytophagia</taxon>
        <taxon>Cytophagales</taxon>
        <taxon>Flammeovirgaceae</taxon>
        <taxon>Flammeovirga</taxon>
    </lineage>
</organism>
<accession>A0A7X8SNL2</accession>
<dbReference type="RefSeq" id="WP_168884235.1">
    <property type="nucleotide sequence ID" value="NZ_JABAIL010000007.1"/>
</dbReference>
<protein>
    <submittedName>
        <fullName evidence="2">Uncharacterized protein</fullName>
    </submittedName>
</protein>
<name>A0A7X8SNL2_9BACT</name>
<comment type="caution">
    <text evidence="2">The sequence shown here is derived from an EMBL/GenBank/DDBJ whole genome shotgun (WGS) entry which is preliminary data.</text>
</comment>
<keyword evidence="3" id="KW-1185">Reference proteome</keyword>
<sequence>MSFQIANAQVFKFETPKKNEGIQVRTLPNGNKISNWKKVIEKKSKKPSSNDLIADALFVDFGKINLNSSKSITIKCIAGIESEDIELFYIGDTDLFSIDIGDDQNFWQTNDSTVFHQSPLEDISIKIRPKPIKKGTNQAYMAFRIDKRLVRIAMKSNVTEEVTFHQDTVSINLGLVEADSIGFTDYTFFDLQELPLNFEYSGDANAFQFMVDGDSILADSISQVIPNSDTLTLSIAPIADKLGDHYGAVKLENNYLQQEITITSRVEKVRGEIFWADTNHLERNIEYLETTLYSPQDTLYAQLSLYNDSDYDTLFDISHYININTDDWLDYSLPVTQMLPRSITMIQVPFYPNKKSNLDNDLNATIDILILKDSSTNTQKVNYKPVEKLREELKTNFPSSLTFTSKKDTLEIRIPYLNTGKNAVYPTVKTFMDEIELPSAIQVYYGTPRIKSWRKGYISIYMTPYDSINFHKEKTQTLKYKVYDEVVEADIHIKQKPLSAIIKDYTQEIILGIISVTLLILLIFSPKIYKYGKREYANYLIKANLKKDIFSINRTIGIIQDTSIQSALEQDLNKKKEELSNIT</sequence>
<proteinExistence type="predicted"/>
<evidence type="ECO:0000313" key="3">
    <source>
        <dbReference type="Proteomes" id="UP000585050"/>
    </source>
</evidence>
<dbReference type="Proteomes" id="UP000585050">
    <property type="component" value="Unassembled WGS sequence"/>
</dbReference>
<keyword evidence="1" id="KW-0472">Membrane</keyword>
<gene>
    <name evidence="2" type="ORF">HGP29_20140</name>
</gene>
<reference evidence="2 3" key="1">
    <citation type="submission" date="2020-04" db="EMBL/GenBank/DDBJ databases">
        <title>Flammeovirga sp. SR4, a novel species isolated from seawater.</title>
        <authorList>
            <person name="Wang X."/>
        </authorList>
    </citation>
    <scope>NUCLEOTIDE SEQUENCE [LARGE SCALE GENOMIC DNA]</scope>
    <source>
        <strain evidence="2 3">SR4</strain>
    </source>
</reference>
<keyword evidence="1" id="KW-1133">Transmembrane helix</keyword>
<dbReference type="EMBL" id="JABAIL010000007">
    <property type="protein sequence ID" value="NLR93519.1"/>
    <property type="molecule type" value="Genomic_DNA"/>
</dbReference>